<keyword evidence="15" id="KW-0206">Cytoskeleton</keyword>
<dbReference type="InterPro" id="IPR018247">
    <property type="entry name" value="EF_Hand_1_Ca_BS"/>
</dbReference>
<dbReference type="GO" id="GO:0016197">
    <property type="term" value="P:endosomal transport"/>
    <property type="evidence" value="ECO:0007669"/>
    <property type="project" value="TreeGrafter"/>
</dbReference>
<dbReference type="InterPro" id="IPR000261">
    <property type="entry name" value="EH_dom"/>
</dbReference>
<keyword evidence="8" id="KW-0254">Endocytosis</keyword>
<dbReference type="OrthoDB" id="1716625at2759"/>
<feature type="domain" description="EH" evidence="19">
    <location>
        <begin position="139"/>
        <end position="220"/>
    </location>
</feature>
<evidence type="ECO:0000256" key="14">
    <source>
        <dbReference type="ARBA" id="ARBA00023203"/>
    </source>
</evidence>
<dbReference type="GO" id="GO:0030479">
    <property type="term" value="C:actin cortical patch"/>
    <property type="evidence" value="ECO:0007669"/>
    <property type="project" value="UniProtKB-SubCell"/>
</dbReference>
<dbReference type="FunCoup" id="A0A3N4M4J5">
    <property type="interactions" value="95"/>
</dbReference>
<dbReference type="PROSITE" id="PS50031">
    <property type="entry name" value="EH"/>
    <property type="match status" value="2"/>
</dbReference>
<comment type="similarity">
    <text evidence="4">Belongs to the END3 family.</text>
</comment>
<keyword evidence="14" id="KW-0009">Actin-binding</keyword>
<feature type="region of interest" description="Disordered" evidence="18">
    <location>
        <begin position="348"/>
        <end position="370"/>
    </location>
</feature>
<reference evidence="21 22" key="1">
    <citation type="journal article" date="2018" name="Nat. Ecol. Evol.">
        <title>Pezizomycetes genomes reveal the molecular basis of ectomycorrhizal truffle lifestyle.</title>
        <authorList>
            <person name="Murat C."/>
            <person name="Payen T."/>
            <person name="Noel B."/>
            <person name="Kuo A."/>
            <person name="Morin E."/>
            <person name="Chen J."/>
            <person name="Kohler A."/>
            <person name="Krizsan K."/>
            <person name="Balestrini R."/>
            <person name="Da Silva C."/>
            <person name="Montanini B."/>
            <person name="Hainaut M."/>
            <person name="Levati E."/>
            <person name="Barry K.W."/>
            <person name="Belfiori B."/>
            <person name="Cichocki N."/>
            <person name="Clum A."/>
            <person name="Dockter R.B."/>
            <person name="Fauchery L."/>
            <person name="Guy J."/>
            <person name="Iotti M."/>
            <person name="Le Tacon F."/>
            <person name="Lindquist E.A."/>
            <person name="Lipzen A."/>
            <person name="Malagnac F."/>
            <person name="Mello A."/>
            <person name="Molinier V."/>
            <person name="Miyauchi S."/>
            <person name="Poulain J."/>
            <person name="Riccioni C."/>
            <person name="Rubini A."/>
            <person name="Sitrit Y."/>
            <person name="Splivallo R."/>
            <person name="Traeger S."/>
            <person name="Wang M."/>
            <person name="Zifcakova L."/>
            <person name="Wipf D."/>
            <person name="Zambonelli A."/>
            <person name="Paolocci F."/>
            <person name="Nowrousian M."/>
            <person name="Ottonello S."/>
            <person name="Baldrian P."/>
            <person name="Spatafora J.W."/>
            <person name="Henrissat B."/>
            <person name="Nagy L.G."/>
            <person name="Aury J.M."/>
            <person name="Wincker P."/>
            <person name="Grigoriev I.V."/>
            <person name="Bonfante P."/>
            <person name="Martin F.M."/>
        </authorList>
    </citation>
    <scope>NUCLEOTIDE SEQUENCE [LARGE SCALE GENOMIC DNA]</scope>
    <source>
        <strain evidence="21 22">ATCC MYA-4762</strain>
    </source>
</reference>
<dbReference type="SUPFAM" id="SSF47473">
    <property type="entry name" value="EF-hand"/>
    <property type="match status" value="2"/>
</dbReference>
<dbReference type="InterPro" id="IPR011992">
    <property type="entry name" value="EF-hand-dom_pair"/>
</dbReference>
<evidence type="ECO:0000256" key="6">
    <source>
        <dbReference type="ARBA" id="ARBA00022475"/>
    </source>
</evidence>
<dbReference type="GO" id="GO:0005886">
    <property type="term" value="C:plasma membrane"/>
    <property type="evidence" value="ECO:0007669"/>
    <property type="project" value="UniProtKB-SubCell"/>
</dbReference>
<keyword evidence="13" id="KW-0472">Membrane</keyword>
<dbReference type="EMBL" id="ML121528">
    <property type="protein sequence ID" value="RPB28888.1"/>
    <property type="molecule type" value="Genomic_DNA"/>
</dbReference>
<sequence length="407" mass="45795">MSKQITQEEIEKYWEIFCTLSGGGSHLSGDQAARVLKNSNLRDDQLSTVWDLADIDTDGSLDFEEFCVAMRLTFDLVNGVYKELPSRLPSYLVPESKAHLVDANQALNNTAPQIEKAPELDDDTPGLKDGFDWYMSPSDKDRYDKIYSANADGHGQLSFYALEDLYASLDVPDTEIQKAWKLVNPKNGPTIGKDQAFAFLHVLNNRHEGYRIKWTVPASLRATFEKNQIDYNVSNVRSLRARDNDDGVPTFSSKKEEFGQSYLTRLGIGGRGGYTPSGTDFNSSKDQDWEEVRLKRQLADLEKKIEEAEAAAASRRDRSKHGATGASKQALVKRELEQMLEYKRQQLRELDDTARESGKASGASLSSLREDLDMVRQQVDALESHLRGREEVLATVKAEIEQEKASR</sequence>
<dbReference type="AlphaFoldDB" id="A0A3N4M4J5"/>
<feature type="domain" description="EF-hand" evidence="20">
    <location>
        <begin position="41"/>
        <end position="76"/>
    </location>
</feature>
<evidence type="ECO:0000256" key="2">
    <source>
        <dbReference type="ARBA" id="ARBA00004134"/>
    </source>
</evidence>
<dbReference type="STRING" id="1051890.A0A3N4M4J5"/>
<keyword evidence="6" id="KW-1003">Cell membrane</keyword>
<gene>
    <name evidence="21" type="ORF">L211DRAFT_245433</name>
</gene>
<evidence type="ECO:0000256" key="17">
    <source>
        <dbReference type="ARBA" id="ARBA00029684"/>
    </source>
</evidence>
<keyword evidence="12" id="KW-0175">Coiled coil</keyword>
<keyword evidence="9" id="KW-0677">Repeat</keyword>
<dbReference type="GO" id="GO:0005509">
    <property type="term" value="F:calcium ion binding"/>
    <property type="evidence" value="ECO:0007669"/>
    <property type="project" value="InterPro"/>
</dbReference>
<protein>
    <recommendedName>
        <fullName evidence="17">Endocytosis protein 3</fullName>
    </recommendedName>
</protein>
<dbReference type="GO" id="GO:0003779">
    <property type="term" value="F:actin binding"/>
    <property type="evidence" value="ECO:0007669"/>
    <property type="project" value="UniProtKB-KW"/>
</dbReference>
<evidence type="ECO:0000256" key="12">
    <source>
        <dbReference type="ARBA" id="ARBA00023054"/>
    </source>
</evidence>
<accession>A0A3N4M4J5</accession>
<keyword evidence="7" id="KW-0963">Cytoplasm</keyword>
<name>A0A3N4M4J5_9PEZI</name>
<dbReference type="InterPro" id="IPR025604">
    <property type="entry name" value="End3"/>
</dbReference>
<dbReference type="PROSITE" id="PS00018">
    <property type="entry name" value="EF_HAND_1"/>
    <property type="match status" value="1"/>
</dbReference>
<evidence type="ECO:0000313" key="22">
    <source>
        <dbReference type="Proteomes" id="UP000267821"/>
    </source>
</evidence>
<evidence type="ECO:0000256" key="7">
    <source>
        <dbReference type="ARBA" id="ARBA00022490"/>
    </source>
</evidence>
<dbReference type="SMART" id="SM00027">
    <property type="entry name" value="EH"/>
    <property type="match status" value="2"/>
</dbReference>
<comment type="function">
    <text evidence="16">Component of the PAN1 actin cytoskeleton-regulatory complex required for the internalization of endosomes during actin-coupled endocytosis. The complex links the site of endocytosis to the cell membrane-associated actin cytoskeleton. Mediates uptake of external molecules and vacuolar degradation of plasma membrane proteins. Plays a role in the proper organization of the cell membrane-associated actin cytoskeleton and promotes its destabilization.</text>
</comment>
<dbReference type="Gene3D" id="1.10.238.10">
    <property type="entry name" value="EF-hand"/>
    <property type="match status" value="2"/>
</dbReference>
<keyword evidence="10" id="KW-0967">Endosome</keyword>
<dbReference type="Proteomes" id="UP000267821">
    <property type="component" value="Unassembled WGS sequence"/>
</dbReference>
<evidence type="ECO:0000256" key="9">
    <source>
        <dbReference type="ARBA" id="ARBA00022737"/>
    </source>
</evidence>
<dbReference type="PROSITE" id="PS50222">
    <property type="entry name" value="EF_HAND_2"/>
    <property type="match status" value="1"/>
</dbReference>
<feature type="domain" description="EH" evidence="19">
    <location>
        <begin position="9"/>
        <end position="99"/>
    </location>
</feature>
<evidence type="ECO:0000256" key="16">
    <source>
        <dbReference type="ARBA" id="ARBA00025194"/>
    </source>
</evidence>
<dbReference type="InParanoid" id="A0A3N4M4J5"/>
<dbReference type="GO" id="GO:0006897">
    <property type="term" value="P:endocytosis"/>
    <property type="evidence" value="ECO:0007669"/>
    <property type="project" value="UniProtKB-KW"/>
</dbReference>
<evidence type="ECO:0000256" key="11">
    <source>
        <dbReference type="ARBA" id="ARBA00022837"/>
    </source>
</evidence>
<keyword evidence="22" id="KW-1185">Reference proteome</keyword>
<evidence type="ECO:0000256" key="13">
    <source>
        <dbReference type="ARBA" id="ARBA00023136"/>
    </source>
</evidence>
<feature type="compositionally biased region" description="Basic and acidic residues" evidence="18">
    <location>
        <begin position="348"/>
        <end position="358"/>
    </location>
</feature>
<evidence type="ECO:0000256" key="5">
    <source>
        <dbReference type="ARBA" id="ARBA00011159"/>
    </source>
</evidence>
<evidence type="ECO:0000256" key="1">
    <source>
        <dbReference type="ARBA" id="ARBA00004125"/>
    </source>
</evidence>
<dbReference type="Pfam" id="PF12761">
    <property type="entry name" value="End3"/>
    <property type="match status" value="1"/>
</dbReference>
<evidence type="ECO:0000256" key="18">
    <source>
        <dbReference type="SAM" id="MobiDB-lite"/>
    </source>
</evidence>
<organism evidence="21 22">
    <name type="scientific">Terfezia boudieri ATCC MYA-4762</name>
    <dbReference type="NCBI Taxonomy" id="1051890"/>
    <lineage>
        <taxon>Eukaryota</taxon>
        <taxon>Fungi</taxon>
        <taxon>Dikarya</taxon>
        <taxon>Ascomycota</taxon>
        <taxon>Pezizomycotina</taxon>
        <taxon>Pezizomycetes</taxon>
        <taxon>Pezizales</taxon>
        <taxon>Pezizaceae</taxon>
        <taxon>Terfezia</taxon>
    </lineage>
</organism>
<dbReference type="CDD" id="cd00052">
    <property type="entry name" value="EH"/>
    <property type="match status" value="1"/>
</dbReference>
<dbReference type="GO" id="GO:0010008">
    <property type="term" value="C:endosome membrane"/>
    <property type="evidence" value="ECO:0007669"/>
    <property type="project" value="UniProtKB-SubCell"/>
</dbReference>
<dbReference type="InterPro" id="IPR002048">
    <property type="entry name" value="EF_hand_dom"/>
</dbReference>
<evidence type="ECO:0000256" key="10">
    <source>
        <dbReference type="ARBA" id="ARBA00022753"/>
    </source>
</evidence>
<dbReference type="GO" id="GO:0007015">
    <property type="term" value="P:actin filament organization"/>
    <property type="evidence" value="ECO:0007669"/>
    <property type="project" value="InterPro"/>
</dbReference>
<evidence type="ECO:0000313" key="21">
    <source>
        <dbReference type="EMBL" id="RPB28888.1"/>
    </source>
</evidence>
<evidence type="ECO:0000256" key="8">
    <source>
        <dbReference type="ARBA" id="ARBA00022583"/>
    </source>
</evidence>
<evidence type="ECO:0000256" key="3">
    <source>
        <dbReference type="ARBA" id="ARBA00004413"/>
    </source>
</evidence>
<evidence type="ECO:0000259" key="20">
    <source>
        <dbReference type="PROSITE" id="PS50222"/>
    </source>
</evidence>
<evidence type="ECO:0000256" key="15">
    <source>
        <dbReference type="ARBA" id="ARBA00023212"/>
    </source>
</evidence>
<feature type="region of interest" description="Disordered" evidence="18">
    <location>
        <begin position="309"/>
        <end position="330"/>
    </location>
</feature>
<dbReference type="SMART" id="SM00054">
    <property type="entry name" value="EFh"/>
    <property type="match status" value="1"/>
</dbReference>
<keyword evidence="11" id="KW-0106">Calcium</keyword>
<dbReference type="Pfam" id="PF12763">
    <property type="entry name" value="EH"/>
    <property type="match status" value="1"/>
</dbReference>
<evidence type="ECO:0000259" key="19">
    <source>
        <dbReference type="PROSITE" id="PS50031"/>
    </source>
</evidence>
<comment type="subunit">
    <text evidence="5">Component of the PAN1 actin cytoskeleton-regulatory complex.</text>
</comment>
<comment type="subcellular location">
    <subcellularLocation>
        <location evidence="3">Cell membrane</location>
        <topology evidence="3">Peripheral membrane protein</topology>
        <orientation evidence="3">Cytoplasmic side</orientation>
    </subcellularLocation>
    <subcellularLocation>
        <location evidence="2">Cytoplasm</location>
        <location evidence="2">Cytoskeleton</location>
        <location evidence="2">Actin patch</location>
    </subcellularLocation>
    <subcellularLocation>
        <location evidence="1">Endosome membrane</location>
        <topology evidence="1">Peripheral membrane protein</topology>
        <orientation evidence="1">Cytoplasmic side</orientation>
    </subcellularLocation>
</comment>
<dbReference type="PANTHER" id="PTHR11216">
    <property type="entry name" value="EH DOMAIN"/>
    <property type="match status" value="1"/>
</dbReference>
<proteinExistence type="inferred from homology"/>
<evidence type="ECO:0000256" key="4">
    <source>
        <dbReference type="ARBA" id="ARBA00009909"/>
    </source>
</evidence>